<proteinExistence type="predicted"/>
<accession>A0ABD1N0U1</accession>
<evidence type="ECO:0000313" key="3">
    <source>
        <dbReference type="Proteomes" id="UP001603857"/>
    </source>
</evidence>
<feature type="region of interest" description="Disordered" evidence="1">
    <location>
        <begin position="1"/>
        <end position="49"/>
    </location>
</feature>
<feature type="compositionally biased region" description="Polar residues" evidence="1">
    <location>
        <begin position="1"/>
        <end position="15"/>
    </location>
</feature>
<comment type="caution">
    <text evidence="2">The sequence shown here is derived from an EMBL/GenBank/DDBJ whole genome shotgun (WGS) entry which is preliminary data.</text>
</comment>
<dbReference type="EMBL" id="JBGMDY010000003">
    <property type="protein sequence ID" value="KAL2341698.1"/>
    <property type="molecule type" value="Genomic_DNA"/>
</dbReference>
<protein>
    <submittedName>
        <fullName evidence="2">Uncharacterized protein</fullName>
    </submittedName>
</protein>
<gene>
    <name evidence="2" type="ORF">Fmac_009638</name>
</gene>
<reference evidence="2 3" key="1">
    <citation type="submission" date="2024-08" db="EMBL/GenBank/DDBJ databases">
        <title>Insights into the chromosomal genome structure of Flemingia macrophylla.</title>
        <authorList>
            <person name="Ding Y."/>
            <person name="Zhao Y."/>
            <person name="Bi W."/>
            <person name="Wu M."/>
            <person name="Zhao G."/>
            <person name="Gong Y."/>
            <person name="Li W."/>
            <person name="Zhang P."/>
        </authorList>
    </citation>
    <scope>NUCLEOTIDE SEQUENCE [LARGE SCALE GENOMIC DNA]</scope>
    <source>
        <strain evidence="2">DYQJB</strain>
        <tissue evidence="2">Leaf</tissue>
    </source>
</reference>
<dbReference type="Proteomes" id="UP001603857">
    <property type="component" value="Unassembled WGS sequence"/>
</dbReference>
<evidence type="ECO:0000313" key="2">
    <source>
        <dbReference type="EMBL" id="KAL2341698.1"/>
    </source>
</evidence>
<name>A0ABD1N0U1_9FABA</name>
<organism evidence="2 3">
    <name type="scientific">Flemingia macrophylla</name>
    <dbReference type="NCBI Taxonomy" id="520843"/>
    <lineage>
        <taxon>Eukaryota</taxon>
        <taxon>Viridiplantae</taxon>
        <taxon>Streptophyta</taxon>
        <taxon>Embryophyta</taxon>
        <taxon>Tracheophyta</taxon>
        <taxon>Spermatophyta</taxon>
        <taxon>Magnoliopsida</taxon>
        <taxon>eudicotyledons</taxon>
        <taxon>Gunneridae</taxon>
        <taxon>Pentapetalae</taxon>
        <taxon>rosids</taxon>
        <taxon>fabids</taxon>
        <taxon>Fabales</taxon>
        <taxon>Fabaceae</taxon>
        <taxon>Papilionoideae</taxon>
        <taxon>50 kb inversion clade</taxon>
        <taxon>NPAAA clade</taxon>
        <taxon>indigoferoid/millettioid clade</taxon>
        <taxon>Phaseoleae</taxon>
        <taxon>Flemingia</taxon>
    </lineage>
</organism>
<evidence type="ECO:0000256" key="1">
    <source>
        <dbReference type="SAM" id="MobiDB-lite"/>
    </source>
</evidence>
<keyword evidence="3" id="KW-1185">Reference proteome</keyword>
<sequence>MKNATESTSLVWSTKRQLKVPTARSQRRTCLPKSRRRRQISRQMKCQCD</sequence>
<dbReference type="AlphaFoldDB" id="A0ABD1N0U1"/>